<proteinExistence type="predicted"/>
<evidence type="ECO:0000259" key="2">
    <source>
        <dbReference type="PROSITE" id="PS51391"/>
    </source>
</evidence>
<comment type="caution">
    <text evidence="3">The sequence shown here is derived from an EMBL/GenBank/DDBJ whole genome shotgun (WGS) entry which is preliminary data.</text>
</comment>
<organism evidence="3 4">
    <name type="scientific">Mycena alexandri</name>
    <dbReference type="NCBI Taxonomy" id="1745969"/>
    <lineage>
        <taxon>Eukaryota</taxon>
        <taxon>Fungi</taxon>
        <taxon>Dikarya</taxon>
        <taxon>Basidiomycota</taxon>
        <taxon>Agaricomycotina</taxon>
        <taxon>Agaricomycetes</taxon>
        <taxon>Agaricomycetidae</taxon>
        <taxon>Agaricales</taxon>
        <taxon>Marasmiineae</taxon>
        <taxon>Mycenaceae</taxon>
        <taxon>Mycena</taxon>
    </lineage>
</organism>
<dbReference type="EMBL" id="JARJCM010000009">
    <property type="protein sequence ID" value="KAJ7043713.1"/>
    <property type="molecule type" value="Genomic_DNA"/>
</dbReference>
<feature type="compositionally biased region" description="Basic and acidic residues" evidence="1">
    <location>
        <begin position="273"/>
        <end position="283"/>
    </location>
</feature>
<gene>
    <name evidence="3" type="ORF">C8F04DRAFT_1389822</name>
</gene>
<evidence type="ECO:0000313" key="3">
    <source>
        <dbReference type="EMBL" id="KAJ7043713.1"/>
    </source>
</evidence>
<feature type="compositionally biased region" description="Polar residues" evidence="1">
    <location>
        <begin position="606"/>
        <end position="616"/>
    </location>
</feature>
<feature type="compositionally biased region" description="Polar residues" evidence="1">
    <location>
        <begin position="284"/>
        <end position="297"/>
    </location>
</feature>
<dbReference type="Gene3D" id="1.25.40.90">
    <property type="match status" value="1"/>
</dbReference>
<feature type="compositionally biased region" description="Basic and acidic residues" evidence="1">
    <location>
        <begin position="305"/>
        <end position="327"/>
    </location>
</feature>
<dbReference type="InterPro" id="IPR008942">
    <property type="entry name" value="ENTH_VHS"/>
</dbReference>
<name>A0AAD6TG99_9AGAR</name>
<feature type="region of interest" description="Disordered" evidence="1">
    <location>
        <begin position="540"/>
        <end position="644"/>
    </location>
</feature>
<feature type="compositionally biased region" description="Basic and acidic residues" evidence="1">
    <location>
        <begin position="381"/>
        <end position="395"/>
    </location>
</feature>
<dbReference type="AlphaFoldDB" id="A0AAD6TG99"/>
<evidence type="ECO:0000256" key="1">
    <source>
        <dbReference type="SAM" id="MobiDB-lite"/>
    </source>
</evidence>
<feature type="region of interest" description="Disordered" evidence="1">
    <location>
        <begin position="241"/>
        <end position="407"/>
    </location>
</feature>
<accession>A0AAD6TG99</accession>
<keyword evidence="4" id="KW-1185">Reference proteome</keyword>
<evidence type="ECO:0000313" key="4">
    <source>
        <dbReference type="Proteomes" id="UP001218188"/>
    </source>
</evidence>
<feature type="domain" description="CID" evidence="2">
    <location>
        <begin position="1"/>
        <end position="151"/>
    </location>
</feature>
<feature type="compositionally biased region" description="Gly residues" evidence="1">
    <location>
        <begin position="564"/>
        <end position="576"/>
    </location>
</feature>
<dbReference type="SUPFAM" id="SSF48464">
    <property type="entry name" value="ENTH/VHS domain"/>
    <property type="match status" value="1"/>
</dbReference>
<dbReference type="PROSITE" id="PS51391">
    <property type="entry name" value="CID"/>
    <property type="match status" value="1"/>
</dbReference>
<dbReference type="Pfam" id="PF04818">
    <property type="entry name" value="CID"/>
    <property type="match status" value="1"/>
</dbReference>
<dbReference type="SMART" id="SM00582">
    <property type="entry name" value="RPR"/>
    <property type="match status" value="1"/>
</dbReference>
<reference evidence="3" key="1">
    <citation type="submission" date="2023-03" db="EMBL/GenBank/DDBJ databases">
        <title>Massive genome expansion in bonnet fungi (Mycena s.s.) driven by repeated elements and novel gene families across ecological guilds.</title>
        <authorList>
            <consortium name="Lawrence Berkeley National Laboratory"/>
            <person name="Harder C.B."/>
            <person name="Miyauchi S."/>
            <person name="Viragh M."/>
            <person name="Kuo A."/>
            <person name="Thoen E."/>
            <person name="Andreopoulos B."/>
            <person name="Lu D."/>
            <person name="Skrede I."/>
            <person name="Drula E."/>
            <person name="Henrissat B."/>
            <person name="Morin E."/>
            <person name="Kohler A."/>
            <person name="Barry K."/>
            <person name="LaButti K."/>
            <person name="Morin E."/>
            <person name="Salamov A."/>
            <person name="Lipzen A."/>
            <person name="Mereny Z."/>
            <person name="Hegedus B."/>
            <person name="Baldrian P."/>
            <person name="Stursova M."/>
            <person name="Weitz H."/>
            <person name="Taylor A."/>
            <person name="Grigoriev I.V."/>
            <person name="Nagy L.G."/>
            <person name="Martin F."/>
            <person name="Kauserud H."/>
        </authorList>
    </citation>
    <scope>NUCLEOTIDE SEQUENCE</scope>
    <source>
        <strain evidence="3">CBHHK200</strain>
    </source>
</reference>
<dbReference type="Proteomes" id="UP001218188">
    <property type="component" value="Unassembled WGS sequence"/>
</dbReference>
<dbReference type="InterPro" id="IPR006569">
    <property type="entry name" value="CID_dom"/>
</dbReference>
<sequence length="644" mass="69164">MSQLTEFETALKEVVYAKRLSASKMNNLTEVALKSMQDDTQLVSILYRTHKSLQPAAKVSSLYVFDALARAARTQVVKQRLTGDINSVKGNCATFLLKVEGVLEGLVQDMLSIATPESKEKTKKVLDIWSKGSTFPPAILVRLKDVLSETEKDNAVKITSDPRSAAVITPPVIAPLPPPPSAPVLDPQATLLALLTQAANAAQANPGQTTANTNGAVPSTSQQFAVLQQLALTANRGNVAQNANPMMPSYPNGVLRSPASHRDDQYGAGPGMGRRDSRFERGNSQELGRNYEDQNNFRGGFRGRGRGEGRGWDDRGDRYSRDVDRSPPRRVRSSRSRSPGPARYPGRRDVKPYSPPRRPSITSMPSQEVNRDRLPAPARRAPPEAGKDEFGRDIRPASPSPEPSASASANIIPNIIPTQPPPPPPVVVRTQTVEPPPAALTSNHVQMSLTPSVDANTSSRAAPDAVVVSNEIPSQQGLENFSLATFDFTAPSSWEALGKMWQVTHGHPPSQQQLMQFVMSGGAVASQQSMQPMQQLQQQADWGGGGSAYGAYSAGPQPRRGARGRGGFSRGRGGGNFARDGQDRWSNMGETDAIVLGGGDMDTAMDDSTNAASPPQENGGGLGGRMQRVGEKWLFVRDPATNES</sequence>
<protein>
    <recommendedName>
        <fullName evidence="2">CID domain-containing protein</fullName>
    </recommendedName>
</protein>